<evidence type="ECO:0000313" key="2">
    <source>
        <dbReference type="EMBL" id="GAA4395556.1"/>
    </source>
</evidence>
<dbReference type="InterPro" id="IPR034660">
    <property type="entry name" value="DinB/YfiT-like"/>
</dbReference>
<gene>
    <name evidence="2" type="ORF">GCM10023187_02590</name>
</gene>
<feature type="domain" description="DinB-like" evidence="1">
    <location>
        <begin position="17"/>
        <end position="177"/>
    </location>
</feature>
<dbReference type="Pfam" id="PF12867">
    <property type="entry name" value="DinB_2"/>
    <property type="match status" value="1"/>
</dbReference>
<organism evidence="2 3">
    <name type="scientific">Nibrella viscosa</name>
    <dbReference type="NCBI Taxonomy" id="1084524"/>
    <lineage>
        <taxon>Bacteria</taxon>
        <taxon>Pseudomonadati</taxon>
        <taxon>Bacteroidota</taxon>
        <taxon>Cytophagia</taxon>
        <taxon>Cytophagales</taxon>
        <taxon>Spirosomataceae</taxon>
        <taxon>Nibrella</taxon>
    </lineage>
</organism>
<comment type="caution">
    <text evidence="2">The sequence shown here is derived from an EMBL/GenBank/DDBJ whole genome shotgun (WGS) entry which is preliminary data.</text>
</comment>
<accession>A0ABP8JT18</accession>
<dbReference type="EMBL" id="BAABHB010000001">
    <property type="protein sequence ID" value="GAA4395556.1"/>
    <property type="molecule type" value="Genomic_DNA"/>
</dbReference>
<dbReference type="SUPFAM" id="SSF109854">
    <property type="entry name" value="DinB/YfiT-like putative metalloenzymes"/>
    <property type="match status" value="1"/>
</dbReference>
<name>A0ABP8JT18_9BACT</name>
<evidence type="ECO:0000259" key="1">
    <source>
        <dbReference type="Pfam" id="PF12867"/>
    </source>
</evidence>
<dbReference type="Gene3D" id="1.20.120.450">
    <property type="entry name" value="dinb family like domain"/>
    <property type="match status" value="1"/>
</dbReference>
<proteinExistence type="predicted"/>
<protein>
    <submittedName>
        <fullName evidence="2">DinB family protein</fullName>
    </submittedName>
</protein>
<dbReference type="Proteomes" id="UP001500936">
    <property type="component" value="Unassembled WGS sequence"/>
</dbReference>
<reference evidence="3" key="1">
    <citation type="journal article" date="2019" name="Int. J. Syst. Evol. Microbiol.">
        <title>The Global Catalogue of Microorganisms (GCM) 10K type strain sequencing project: providing services to taxonomists for standard genome sequencing and annotation.</title>
        <authorList>
            <consortium name="The Broad Institute Genomics Platform"/>
            <consortium name="The Broad Institute Genome Sequencing Center for Infectious Disease"/>
            <person name="Wu L."/>
            <person name="Ma J."/>
        </authorList>
    </citation>
    <scope>NUCLEOTIDE SEQUENCE [LARGE SCALE GENOMIC DNA]</scope>
    <source>
        <strain evidence="3">JCM 17925</strain>
    </source>
</reference>
<keyword evidence="3" id="KW-1185">Reference proteome</keyword>
<dbReference type="RefSeq" id="WP_345263150.1">
    <property type="nucleotide sequence ID" value="NZ_BAABHB010000001.1"/>
</dbReference>
<dbReference type="InterPro" id="IPR024775">
    <property type="entry name" value="DinB-like"/>
</dbReference>
<sequence>MQKLETAYQLQERLRTVLTTVETEFRPLSDEQLNWRPAPDRWSIIQCLQHLNLAERFYIRNLQKKIDDLGLIQTIPTDQPIESDWVGRTLRYSVDPNTNLKLPAPSMIRPRAELDTYSVLDQFVELQQLLHDLLDKAIYLDWNRTRMMSLFGNWIKIRVGDALIMLVLHTERHIRQALRVKEEMTTFARTA</sequence>
<evidence type="ECO:0000313" key="3">
    <source>
        <dbReference type="Proteomes" id="UP001500936"/>
    </source>
</evidence>